<keyword evidence="2" id="KW-0813">Transport</keyword>
<evidence type="ECO:0000313" key="12">
    <source>
        <dbReference type="Proteomes" id="UP000290218"/>
    </source>
</evidence>
<dbReference type="GO" id="GO:0005886">
    <property type="term" value="C:plasma membrane"/>
    <property type="evidence" value="ECO:0007669"/>
    <property type="project" value="UniProtKB-SubCell"/>
</dbReference>
<name>A0A4Q1C8B2_9BACT</name>
<keyword evidence="3" id="KW-1003">Cell membrane</keyword>
<evidence type="ECO:0000256" key="2">
    <source>
        <dbReference type="ARBA" id="ARBA00022448"/>
    </source>
</evidence>
<dbReference type="EMBL" id="SDHX01000001">
    <property type="protein sequence ID" value="RXK55090.1"/>
    <property type="molecule type" value="Genomic_DNA"/>
</dbReference>
<dbReference type="PROSITE" id="PS50893">
    <property type="entry name" value="ABC_TRANSPORTER_2"/>
    <property type="match status" value="2"/>
</dbReference>
<evidence type="ECO:0000256" key="6">
    <source>
        <dbReference type="ARBA" id="ARBA00022741"/>
    </source>
</evidence>
<evidence type="ECO:0000256" key="4">
    <source>
        <dbReference type="ARBA" id="ARBA00022597"/>
    </source>
</evidence>
<keyword evidence="9" id="KW-0472">Membrane</keyword>
<organism evidence="11 12">
    <name type="scientific">Oleiharenicola lentus</name>
    <dbReference type="NCBI Taxonomy" id="2508720"/>
    <lineage>
        <taxon>Bacteria</taxon>
        <taxon>Pseudomonadati</taxon>
        <taxon>Verrucomicrobiota</taxon>
        <taxon>Opitutia</taxon>
        <taxon>Opitutales</taxon>
        <taxon>Opitutaceae</taxon>
        <taxon>Oleiharenicola</taxon>
    </lineage>
</organism>
<dbReference type="InterPro" id="IPR017871">
    <property type="entry name" value="ABC_transporter-like_CS"/>
</dbReference>
<evidence type="ECO:0000256" key="7">
    <source>
        <dbReference type="ARBA" id="ARBA00022840"/>
    </source>
</evidence>
<dbReference type="SMART" id="SM00382">
    <property type="entry name" value="AAA"/>
    <property type="match status" value="2"/>
</dbReference>
<dbReference type="RefSeq" id="WP_129046456.1">
    <property type="nucleotide sequence ID" value="NZ_SDHX01000001.1"/>
</dbReference>
<dbReference type="GO" id="GO:0016887">
    <property type="term" value="F:ATP hydrolysis activity"/>
    <property type="evidence" value="ECO:0007669"/>
    <property type="project" value="InterPro"/>
</dbReference>
<evidence type="ECO:0000256" key="8">
    <source>
        <dbReference type="ARBA" id="ARBA00022967"/>
    </source>
</evidence>
<dbReference type="SUPFAM" id="SSF52540">
    <property type="entry name" value="P-loop containing nucleoside triphosphate hydrolases"/>
    <property type="match status" value="2"/>
</dbReference>
<protein>
    <submittedName>
        <fullName evidence="11">Sugar ABC transporter ATP-binding protein</fullName>
    </submittedName>
</protein>
<dbReference type="InterPro" id="IPR050107">
    <property type="entry name" value="ABC_carbohydrate_import_ATPase"/>
</dbReference>
<dbReference type="CDD" id="cd03216">
    <property type="entry name" value="ABC_Carb_Monos_I"/>
    <property type="match status" value="1"/>
</dbReference>
<keyword evidence="8" id="KW-1278">Translocase</keyword>
<feature type="domain" description="ABC transporter" evidence="10">
    <location>
        <begin position="249"/>
        <end position="494"/>
    </location>
</feature>
<dbReference type="Gene3D" id="3.40.50.300">
    <property type="entry name" value="P-loop containing nucleotide triphosphate hydrolases"/>
    <property type="match status" value="2"/>
</dbReference>
<gene>
    <name evidence="11" type="ORF">ESB00_04100</name>
</gene>
<comment type="caution">
    <text evidence="11">The sequence shown here is derived from an EMBL/GenBank/DDBJ whole genome shotgun (WGS) entry which is preliminary data.</text>
</comment>
<dbReference type="PROSITE" id="PS00211">
    <property type="entry name" value="ABC_TRANSPORTER_1"/>
    <property type="match status" value="1"/>
</dbReference>
<comment type="subcellular location">
    <subcellularLocation>
        <location evidence="1">Cell membrane</location>
        <topology evidence="1">Peripheral membrane protein</topology>
    </subcellularLocation>
</comment>
<dbReference type="InterPro" id="IPR003593">
    <property type="entry name" value="AAA+_ATPase"/>
</dbReference>
<evidence type="ECO:0000259" key="10">
    <source>
        <dbReference type="PROSITE" id="PS50893"/>
    </source>
</evidence>
<dbReference type="InterPro" id="IPR003439">
    <property type="entry name" value="ABC_transporter-like_ATP-bd"/>
</dbReference>
<sequence>MSFLTFSGITKRFPGVLALDGVGFAVERGTCHALIGENGAGKSTLGKILAGVHTADGGEIRLEGKVIHPTDPLTARELGIAMVHQELAFCPNLSVAENLCLGDLPRRAGFVQRGELRAHARAMLATIGADIDPDAIIGTLSTGREQLVQIAAAVGTGAKVIVMDEPTSSLSAAETADLFKLVRELKSRGITLIYVSHRLEELFALCDNITVLRDGKHVATEKIAETTPHRVVTQMIGRELLIATPNHLAREPGAERLRIEGLSSPGQFSDINLCVRAGEIVGLAGIVGAGRSETVQAVFGLDLQASGKVTVNGKPLPLGSVDAALAAGVGLVPEDRKRQGLVLGLNCRENTALAALPALSRLGWIHRANERSLAAKYTQRLRVKAPSLESITAGLSGGNQQKIALAKWLARSCDVLLIDEPTRGVDVGAKAEIYQLLDELACEGKALLVVSSELPELIGLCRRILVMREGRLAGEVQRADFSEAALMRLMAGVAAA</sequence>
<evidence type="ECO:0000256" key="1">
    <source>
        <dbReference type="ARBA" id="ARBA00004202"/>
    </source>
</evidence>
<accession>A0A4Q1C8B2</accession>
<dbReference type="OrthoDB" id="9766104at2"/>
<dbReference type="PANTHER" id="PTHR43790:SF3">
    <property type="entry name" value="D-ALLOSE IMPORT ATP-BINDING PROTEIN ALSA-RELATED"/>
    <property type="match status" value="1"/>
</dbReference>
<dbReference type="Pfam" id="PF00005">
    <property type="entry name" value="ABC_tran"/>
    <property type="match status" value="2"/>
</dbReference>
<dbReference type="CDD" id="cd03215">
    <property type="entry name" value="ABC_Carb_Monos_II"/>
    <property type="match status" value="1"/>
</dbReference>
<proteinExistence type="predicted"/>
<keyword evidence="6" id="KW-0547">Nucleotide-binding</keyword>
<keyword evidence="7 11" id="KW-0067">ATP-binding</keyword>
<dbReference type="InterPro" id="IPR027417">
    <property type="entry name" value="P-loop_NTPase"/>
</dbReference>
<dbReference type="GO" id="GO:0005524">
    <property type="term" value="F:ATP binding"/>
    <property type="evidence" value="ECO:0007669"/>
    <property type="project" value="UniProtKB-KW"/>
</dbReference>
<dbReference type="AlphaFoldDB" id="A0A4Q1C8B2"/>
<dbReference type="FunFam" id="3.40.50.300:FF:000127">
    <property type="entry name" value="Ribose import ATP-binding protein RbsA"/>
    <property type="match status" value="1"/>
</dbReference>
<dbReference type="Proteomes" id="UP000290218">
    <property type="component" value="Unassembled WGS sequence"/>
</dbReference>
<reference evidence="11 12" key="1">
    <citation type="submission" date="2019-01" db="EMBL/GenBank/DDBJ databases">
        <title>Lacunisphaera sp. strain TWA-58.</title>
        <authorList>
            <person name="Chen W.-M."/>
        </authorList>
    </citation>
    <scope>NUCLEOTIDE SEQUENCE [LARGE SCALE GENOMIC DNA]</scope>
    <source>
        <strain evidence="11 12">TWA-58</strain>
    </source>
</reference>
<feature type="domain" description="ABC transporter" evidence="10">
    <location>
        <begin position="4"/>
        <end position="239"/>
    </location>
</feature>
<evidence type="ECO:0000256" key="9">
    <source>
        <dbReference type="ARBA" id="ARBA00023136"/>
    </source>
</evidence>
<evidence type="ECO:0000313" key="11">
    <source>
        <dbReference type="EMBL" id="RXK55090.1"/>
    </source>
</evidence>
<keyword evidence="5" id="KW-0677">Repeat</keyword>
<evidence type="ECO:0000256" key="3">
    <source>
        <dbReference type="ARBA" id="ARBA00022475"/>
    </source>
</evidence>
<evidence type="ECO:0000256" key="5">
    <source>
        <dbReference type="ARBA" id="ARBA00022737"/>
    </source>
</evidence>
<dbReference type="PANTHER" id="PTHR43790">
    <property type="entry name" value="CARBOHYDRATE TRANSPORT ATP-BINDING PROTEIN MG119-RELATED"/>
    <property type="match status" value="1"/>
</dbReference>
<keyword evidence="4" id="KW-0762">Sugar transport</keyword>
<keyword evidence="12" id="KW-1185">Reference proteome</keyword>